<feature type="domain" description="Rhodanese" evidence="1">
    <location>
        <begin position="2"/>
        <end position="70"/>
    </location>
</feature>
<accession>D8LV62</accession>
<proteinExistence type="predicted"/>
<dbReference type="Proteomes" id="UP000008312">
    <property type="component" value="Unassembled WGS sequence"/>
</dbReference>
<name>D8LV62_BLAHO</name>
<dbReference type="AlphaFoldDB" id="D8LV62"/>
<dbReference type="RefSeq" id="XP_012893749.1">
    <property type="nucleotide sequence ID" value="XM_013038295.1"/>
</dbReference>
<evidence type="ECO:0000313" key="3">
    <source>
        <dbReference type="Proteomes" id="UP000008312"/>
    </source>
</evidence>
<dbReference type="OrthoDB" id="198580at2759"/>
<dbReference type="EMBL" id="FN668638">
    <property type="protein sequence ID" value="CBK19701.2"/>
    <property type="molecule type" value="Genomic_DNA"/>
</dbReference>
<evidence type="ECO:0000259" key="1">
    <source>
        <dbReference type="PROSITE" id="PS50206"/>
    </source>
</evidence>
<keyword evidence="3" id="KW-1185">Reference proteome</keyword>
<dbReference type="SUPFAM" id="SSF52821">
    <property type="entry name" value="Rhodanese/Cell cycle control phosphatase"/>
    <property type="match status" value="1"/>
</dbReference>
<organism evidence="2">
    <name type="scientific">Blastocystis hominis</name>
    <dbReference type="NCBI Taxonomy" id="12968"/>
    <lineage>
        <taxon>Eukaryota</taxon>
        <taxon>Sar</taxon>
        <taxon>Stramenopiles</taxon>
        <taxon>Bigyra</taxon>
        <taxon>Opalozoa</taxon>
        <taxon>Opalinata</taxon>
        <taxon>Blastocystidae</taxon>
        <taxon>Blastocystis</taxon>
    </lineage>
</organism>
<evidence type="ECO:0000313" key="2">
    <source>
        <dbReference type="EMBL" id="CBK19701.2"/>
    </source>
</evidence>
<sequence>MNVSRIQGAISYNEYLVRLDNENFPFVKTICYSTIGHRSCEVVRELLKKGVKAFSLEGGLIAWCGYEKGEIVDKNNNPTRLVHVFDPEYRPLFSSSYVCVY</sequence>
<reference evidence="2" key="1">
    <citation type="submission" date="2010-02" db="EMBL/GenBank/DDBJ databases">
        <title>Sequencing and annotation of the Blastocystis hominis genome.</title>
        <authorList>
            <person name="Wincker P."/>
        </authorList>
    </citation>
    <scope>NUCLEOTIDE SEQUENCE</scope>
    <source>
        <strain evidence="2">Singapore isolate B</strain>
    </source>
</reference>
<dbReference type="GeneID" id="24917454"/>
<protein>
    <recommendedName>
        <fullName evidence="1">Rhodanese domain-containing protein</fullName>
    </recommendedName>
</protein>
<dbReference type="InterPro" id="IPR036873">
    <property type="entry name" value="Rhodanese-like_dom_sf"/>
</dbReference>
<gene>
    <name evidence="2" type="ORF">GSBLH_T00000135001</name>
</gene>
<dbReference type="InParanoid" id="D8LV62"/>
<dbReference type="InterPro" id="IPR001763">
    <property type="entry name" value="Rhodanese-like_dom"/>
</dbReference>
<dbReference type="Gene3D" id="3.40.250.10">
    <property type="entry name" value="Rhodanese-like domain"/>
    <property type="match status" value="1"/>
</dbReference>
<dbReference type="PROSITE" id="PS50206">
    <property type="entry name" value="RHODANESE_3"/>
    <property type="match status" value="1"/>
</dbReference>